<accession>A0A432ZL53</accession>
<evidence type="ECO:0000313" key="1">
    <source>
        <dbReference type="EMBL" id="RUO78624.1"/>
    </source>
</evidence>
<reference evidence="1 2" key="1">
    <citation type="journal article" date="2011" name="Front. Microbiol.">
        <title>Genomic signatures of strain selection and enhancement in Bacillus atrophaeus var. globigii, a historical biowarfare simulant.</title>
        <authorList>
            <person name="Gibbons H.S."/>
            <person name="Broomall S.M."/>
            <person name="McNew L.A."/>
            <person name="Daligault H."/>
            <person name="Chapman C."/>
            <person name="Bruce D."/>
            <person name="Karavis M."/>
            <person name="Krepps M."/>
            <person name="McGregor P.A."/>
            <person name="Hong C."/>
            <person name="Park K.H."/>
            <person name="Akmal A."/>
            <person name="Feldman A."/>
            <person name="Lin J.S."/>
            <person name="Chang W.E."/>
            <person name="Higgs B.W."/>
            <person name="Demirev P."/>
            <person name="Lindquist J."/>
            <person name="Liem A."/>
            <person name="Fochler E."/>
            <person name="Read T.D."/>
            <person name="Tapia R."/>
            <person name="Johnson S."/>
            <person name="Bishop-Lilly K.A."/>
            <person name="Detter C."/>
            <person name="Han C."/>
            <person name="Sozhamannan S."/>
            <person name="Rosenzweig C.N."/>
            <person name="Skowronski E.W."/>
        </authorList>
    </citation>
    <scope>NUCLEOTIDE SEQUENCE [LARGE SCALE GENOMIC DNA]</scope>
    <source>
        <strain evidence="1 2">PIT1</strain>
    </source>
</reference>
<name>A0A432ZL53_9GAMM</name>
<dbReference type="RefSeq" id="WP_126827220.1">
    <property type="nucleotide sequence ID" value="NZ_PIQG01000002.1"/>
</dbReference>
<proteinExistence type="predicted"/>
<dbReference type="EMBL" id="PIQG01000002">
    <property type="protein sequence ID" value="RUO78624.1"/>
    <property type="molecule type" value="Genomic_DNA"/>
</dbReference>
<sequence length="74" mass="8228">MANRRKRFIAGATCPNCNEQDTLVLFVEGDDEQLECVHCHTHFTEPQATQSDARTPAEKPLASKDIIGLFKPAD</sequence>
<keyword evidence="1" id="KW-0238">DNA-binding</keyword>
<dbReference type="AlphaFoldDB" id="A0A432ZL53"/>
<dbReference type="OrthoDB" id="5881059at2"/>
<gene>
    <name evidence="1" type="ORF">CWI83_06295</name>
</gene>
<dbReference type="Proteomes" id="UP000288279">
    <property type="component" value="Unassembled WGS sequence"/>
</dbReference>
<dbReference type="GO" id="GO:0003677">
    <property type="term" value="F:DNA binding"/>
    <property type="evidence" value="ECO:0007669"/>
    <property type="project" value="UniProtKB-KW"/>
</dbReference>
<organism evidence="1 2">
    <name type="scientific">Pseudidiomarina taiwanensis</name>
    <dbReference type="NCBI Taxonomy" id="337250"/>
    <lineage>
        <taxon>Bacteria</taxon>
        <taxon>Pseudomonadati</taxon>
        <taxon>Pseudomonadota</taxon>
        <taxon>Gammaproteobacteria</taxon>
        <taxon>Alteromonadales</taxon>
        <taxon>Idiomarinaceae</taxon>
        <taxon>Pseudidiomarina</taxon>
    </lineage>
</organism>
<keyword evidence="2" id="KW-1185">Reference proteome</keyword>
<dbReference type="NCBIfam" id="TIGR02443">
    <property type="entry name" value="YheV family putative zinc ribbon protein"/>
    <property type="match status" value="1"/>
</dbReference>
<evidence type="ECO:0000313" key="2">
    <source>
        <dbReference type="Proteomes" id="UP000288279"/>
    </source>
</evidence>
<dbReference type="InterPro" id="IPR012658">
    <property type="entry name" value="YheV"/>
</dbReference>
<comment type="caution">
    <text evidence="1">The sequence shown here is derived from an EMBL/GenBank/DDBJ whole genome shotgun (WGS) entry which is preliminary data.</text>
</comment>
<dbReference type="Pfam" id="PF09526">
    <property type="entry name" value="DUF2387"/>
    <property type="match status" value="1"/>
</dbReference>
<protein>
    <submittedName>
        <fullName evidence="1">DNA-binding protein</fullName>
    </submittedName>
</protein>